<dbReference type="FunFam" id="3.30.70.980:FF:000002">
    <property type="entry name" value="Probable transcriptional regulatory protein YebC"/>
    <property type="match status" value="1"/>
</dbReference>
<dbReference type="InterPro" id="IPR029072">
    <property type="entry name" value="YebC-like"/>
</dbReference>
<dbReference type="NCBIfam" id="TIGR01033">
    <property type="entry name" value="YebC/PmpR family DNA-binding transcriptional regulator"/>
    <property type="match status" value="1"/>
</dbReference>
<accession>A0AB72Z774</accession>
<dbReference type="InterPro" id="IPR026564">
    <property type="entry name" value="Transcrip_reg_TACO1-like_dom3"/>
</dbReference>
<feature type="domain" description="TACO1/YebC-like N-terminal" evidence="8">
    <location>
        <begin position="29"/>
        <end position="99"/>
    </location>
</feature>
<dbReference type="GO" id="GO:0006355">
    <property type="term" value="P:regulation of DNA-templated transcription"/>
    <property type="evidence" value="ECO:0007669"/>
    <property type="project" value="UniProtKB-UniRule"/>
</dbReference>
<evidence type="ECO:0000256" key="1">
    <source>
        <dbReference type="ARBA" id="ARBA00008724"/>
    </source>
</evidence>
<proteinExistence type="inferred from homology"/>
<keyword evidence="10" id="KW-1185">Reference proteome</keyword>
<evidence type="ECO:0000259" key="7">
    <source>
        <dbReference type="Pfam" id="PF01709"/>
    </source>
</evidence>
<dbReference type="EMBL" id="AGCN01000033">
    <property type="protein sequence ID" value="EHN60684.1"/>
    <property type="molecule type" value="Genomic_DNA"/>
</dbReference>
<dbReference type="PANTHER" id="PTHR12532:SF6">
    <property type="entry name" value="TRANSCRIPTIONAL REGULATORY PROTEIN YEBC-RELATED"/>
    <property type="match status" value="1"/>
</dbReference>
<evidence type="ECO:0000256" key="2">
    <source>
        <dbReference type="ARBA" id="ARBA00022490"/>
    </source>
</evidence>
<organism evidence="9 10">
    <name type="scientific">Listeria innocua ATCC 33091</name>
    <dbReference type="NCBI Taxonomy" id="1002366"/>
    <lineage>
        <taxon>Bacteria</taxon>
        <taxon>Bacillati</taxon>
        <taxon>Bacillota</taxon>
        <taxon>Bacilli</taxon>
        <taxon>Bacillales</taxon>
        <taxon>Listeriaceae</taxon>
        <taxon>Listeria</taxon>
    </lineage>
</organism>
<comment type="similarity">
    <text evidence="1 6">Belongs to the TACO1 family.</text>
</comment>
<dbReference type="HAMAP" id="MF_00693">
    <property type="entry name" value="Transcrip_reg_TACO1"/>
    <property type="match status" value="1"/>
</dbReference>
<protein>
    <recommendedName>
        <fullName evidence="6">Probable transcriptional regulatory protein HMPREF0557_02198</fullName>
    </recommendedName>
</protein>
<dbReference type="InterPro" id="IPR048300">
    <property type="entry name" value="TACO1_YebC-like_2nd/3rd_dom"/>
</dbReference>
<dbReference type="Pfam" id="PF01709">
    <property type="entry name" value="Transcrip_reg"/>
    <property type="match status" value="1"/>
</dbReference>
<dbReference type="InterPro" id="IPR049083">
    <property type="entry name" value="TACO1_YebC_N"/>
</dbReference>
<dbReference type="AlphaFoldDB" id="A0AB72Z774"/>
<comment type="subcellular location">
    <subcellularLocation>
        <location evidence="6">Cytoplasm</location>
    </subcellularLocation>
</comment>
<keyword evidence="4 6" id="KW-0238">DNA-binding</keyword>
<dbReference type="Pfam" id="PF20772">
    <property type="entry name" value="TACO1_YebC_N"/>
    <property type="match status" value="1"/>
</dbReference>
<evidence type="ECO:0000256" key="5">
    <source>
        <dbReference type="ARBA" id="ARBA00023163"/>
    </source>
</evidence>
<evidence type="ECO:0000256" key="4">
    <source>
        <dbReference type="ARBA" id="ARBA00023125"/>
    </source>
</evidence>
<dbReference type="Proteomes" id="UP000003597">
    <property type="component" value="Unassembled WGS sequence"/>
</dbReference>
<dbReference type="Gene3D" id="3.30.70.980">
    <property type="match status" value="2"/>
</dbReference>
<evidence type="ECO:0000259" key="8">
    <source>
        <dbReference type="Pfam" id="PF20772"/>
    </source>
</evidence>
<dbReference type="SUPFAM" id="SSF75625">
    <property type="entry name" value="YebC-like"/>
    <property type="match status" value="1"/>
</dbReference>
<dbReference type="Gene3D" id="1.10.10.200">
    <property type="match status" value="1"/>
</dbReference>
<keyword evidence="3 6" id="KW-0805">Transcription regulation</keyword>
<comment type="caution">
    <text evidence="9">The sequence shown here is derived from an EMBL/GenBank/DDBJ whole genome shotgun (WGS) entry which is preliminary data.</text>
</comment>
<sequence>MRIVIFYVKICRRKALLKLEGVKQMAGHSKWNNIQGRKNAQDSKRSKVFQKLAREIFVAAKKGPDPNLNPSLRLVMDKAKAVNMPNDNIKRAIDKAAGNTSGENYDEVTYEGYAPGGIAVLVHALTDNKNRTSTNVRVAFNKNGGSLGETGSVSYMFDRKGYLVILREGLTVDEEEFMLEAIEAGADDVEVSDDVFEVFTEPGAFSDVKDALQQAGYTFATAELSMFPTVYNEIAENNQTQFDKMMEALEDDDDVQEVYTNAEIN</sequence>
<evidence type="ECO:0000256" key="6">
    <source>
        <dbReference type="HAMAP-Rule" id="MF_00693"/>
    </source>
</evidence>
<evidence type="ECO:0000313" key="9">
    <source>
        <dbReference type="EMBL" id="EHN60684.1"/>
    </source>
</evidence>
<dbReference type="FunFam" id="1.10.10.200:FF:000002">
    <property type="entry name" value="Probable transcriptional regulatory protein CLM62_37755"/>
    <property type="match status" value="1"/>
</dbReference>
<evidence type="ECO:0000256" key="3">
    <source>
        <dbReference type="ARBA" id="ARBA00023015"/>
    </source>
</evidence>
<dbReference type="InterPro" id="IPR002876">
    <property type="entry name" value="Transcrip_reg_TACO1-like"/>
</dbReference>
<dbReference type="PANTHER" id="PTHR12532">
    <property type="entry name" value="TRANSLATIONAL ACTIVATOR OF CYTOCHROME C OXIDASE 1"/>
    <property type="match status" value="1"/>
</dbReference>
<dbReference type="GO" id="GO:0005829">
    <property type="term" value="C:cytosol"/>
    <property type="evidence" value="ECO:0007669"/>
    <property type="project" value="TreeGrafter"/>
</dbReference>
<name>A0AB72Z774_LISIO</name>
<dbReference type="NCBIfam" id="NF001030">
    <property type="entry name" value="PRK00110.1"/>
    <property type="match status" value="1"/>
</dbReference>
<dbReference type="GO" id="GO:0003677">
    <property type="term" value="F:DNA binding"/>
    <property type="evidence" value="ECO:0007669"/>
    <property type="project" value="UniProtKB-UniRule"/>
</dbReference>
<dbReference type="InterPro" id="IPR017856">
    <property type="entry name" value="Integrase-like_N"/>
</dbReference>
<evidence type="ECO:0000313" key="10">
    <source>
        <dbReference type="Proteomes" id="UP000003597"/>
    </source>
</evidence>
<keyword evidence="5 6" id="KW-0804">Transcription</keyword>
<keyword evidence="2 6" id="KW-0963">Cytoplasm</keyword>
<feature type="domain" description="TACO1/YebC-like second and third" evidence="7">
    <location>
        <begin position="105"/>
        <end position="262"/>
    </location>
</feature>
<reference evidence="9 10" key="1">
    <citation type="submission" date="2011-08" db="EMBL/GenBank/DDBJ databases">
        <authorList>
            <person name="Weinstock G."/>
            <person name="Sodergren E."/>
            <person name="Clifton S."/>
            <person name="Fulton L."/>
            <person name="Fulton B."/>
            <person name="Courtney L."/>
            <person name="Fronick C."/>
            <person name="Harrison M."/>
            <person name="Strong C."/>
            <person name="Farmer C."/>
            <person name="Delahaunty K."/>
            <person name="Markovic C."/>
            <person name="Hall O."/>
            <person name="Minx P."/>
            <person name="Tomlinson C."/>
            <person name="Mitreva M."/>
            <person name="Hou S."/>
            <person name="Chen J."/>
            <person name="Wollam A."/>
            <person name="Pepin K.H."/>
            <person name="Johnson M."/>
            <person name="Bhonagiri V."/>
            <person name="Zhang X."/>
            <person name="Suruliraj S."/>
            <person name="Warren W."/>
            <person name="Chinwalla A."/>
            <person name="Mardis E.R."/>
            <person name="Wilson R.K."/>
        </authorList>
    </citation>
    <scope>NUCLEOTIDE SEQUENCE [LARGE SCALE GENOMIC DNA]</scope>
    <source>
        <strain evidence="9 10">ATCC 33091</strain>
    </source>
</reference>
<gene>
    <name evidence="9" type="ORF">HMPREF0557_02198</name>
</gene>
<dbReference type="NCBIfam" id="NF009044">
    <property type="entry name" value="PRK12378.1"/>
    <property type="match status" value="1"/>
</dbReference>